<dbReference type="GO" id="GO:0008757">
    <property type="term" value="F:S-adenosylmethionine-dependent methyltransferase activity"/>
    <property type="evidence" value="ECO:0007669"/>
    <property type="project" value="TreeGrafter"/>
</dbReference>
<dbReference type="InterPro" id="IPR050362">
    <property type="entry name" value="Cation-dep_OMT"/>
</dbReference>
<protein>
    <submittedName>
        <fullName evidence="4">Uncharacterized protein</fullName>
    </submittedName>
</protein>
<dbReference type="Pfam" id="PF01596">
    <property type="entry name" value="Methyltransf_3"/>
    <property type="match status" value="2"/>
</dbReference>
<evidence type="ECO:0000256" key="1">
    <source>
        <dbReference type="ARBA" id="ARBA00022603"/>
    </source>
</evidence>
<evidence type="ECO:0000256" key="2">
    <source>
        <dbReference type="ARBA" id="ARBA00022679"/>
    </source>
</evidence>
<reference evidence="4" key="1">
    <citation type="submission" date="2019-09" db="EMBL/GenBank/DDBJ databases">
        <title>In-depth cultivation of the pig gut microbiome towards novel bacterial diversity and tailored functional studies.</title>
        <authorList>
            <person name="Wylensek D."/>
            <person name="Hitch T.C.A."/>
            <person name="Clavel T."/>
        </authorList>
    </citation>
    <scope>NUCLEOTIDE SEQUENCE</scope>
    <source>
        <strain evidence="4">RF-744-FAT-WT-3</strain>
    </source>
</reference>
<dbReference type="SUPFAM" id="SSF53335">
    <property type="entry name" value="S-adenosyl-L-methionine-dependent methyltransferases"/>
    <property type="match status" value="1"/>
</dbReference>
<dbReference type="GO" id="GO:0032259">
    <property type="term" value="P:methylation"/>
    <property type="evidence" value="ECO:0007669"/>
    <property type="project" value="UniProtKB-KW"/>
</dbReference>
<keyword evidence="1" id="KW-0489">Methyltransferase</keyword>
<accession>A0A6A8M810</accession>
<organism evidence="4">
    <name type="scientific">Baileyella intestinalis</name>
    <dbReference type="NCBI Taxonomy" id="2606709"/>
    <lineage>
        <taxon>Bacteria</taxon>
        <taxon>Bacillati</taxon>
        <taxon>Bacillota</taxon>
        <taxon>Clostridia</taxon>
        <taxon>Peptostreptococcales</taxon>
        <taxon>Anaerovoracaceae</taxon>
        <taxon>Baileyella</taxon>
    </lineage>
</organism>
<dbReference type="PANTHER" id="PTHR10509:SF14">
    <property type="entry name" value="CAFFEOYL-COA O-METHYLTRANSFERASE 3-RELATED"/>
    <property type="match status" value="1"/>
</dbReference>
<keyword evidence="2" id="KW-0808">Transferase</keyword>
<dbReference type="GO" id="GO:0008171">
    <property type="term" value="F:O-methyltransferase activity"/>
    <property type="evidence" value="ECO:0007669"/>
    <property type="project" value="InterPro"/>
</dbReference>
<sequence length="269" mass="30747">MNITNDKITEYIRSFSPEKNQGLEALREQCIEERIPLILPETREFIRVLLNITKPSGILEIGTAWGYSSAFFAMTLKDVWITTIEKSQRTASRASFNHRKLGVSSRISIITGDGADILRYMNEMRMNPDAAEEELLRRVKEDPETAFAGAPASVDDPEWEPDIMTTDRIEQIKEASERKYDFLFIDAAKSHYREFFDQGMSLLEPGSVILCDNVLMKASVIDSDYDGHRRHRTNVKRMTEFLDYINSRDDMVSSIISCGDGLALIKMKD</sequence>
<dbReference type="PROSITE" id="PS51682">
    <property type="entry name" value="SAM_OMT_I"/>
    <property type="match status" value="1"/>
</dbReference>
<dbReference type="Gene3D" id="3.40.50.150">
    <property type="entry name" value="Vaccinia Virus protein VP39"/>
    <property type="match status" value="1"/>
</dbReference>
<proteinExistence type="predicted"/>
<dbReference type="AlphaFoldDB" id="A0A6A8M810"/>
<dbReference type="InterPro" id="IPR002935">
    <property type="entry name" value="SAM_O-MeTrfase"/>
</dbReference>
<dbReference type="PANTHER" id="PTHR10509">
    <property type="entry name" value="O-METHYLTRANSFERASE-RELATED"/>
    <property type="match status" value="1"/>
</dbReference>
<gene>
    <name evidence="4" type="ORF">FYJ66_05725</name>
</gene>
<keyword evidence="3" id="KW-0949">S-adenosyl-L-methionine</keyword>
<dbReference type="InterPro" id="IPR029063">
    <property type="entry name" value="SAM-dependent_MTases_sf"/>
</dbReference>
<name>A0A6A8M810_9FIRM</name>
<evidence type="ECO:0000313" key="4">
    <source>
        <dbReference type="EMBL" id="MST69091.1"/>
    </source>
</evidence>
<evidence type="ECO:0000256" key="3">
    <source>
        <dbReference type="ARBA" id="ARBA00022691"/>
    </source>
</evidence>
<dbReference type="RefSeq" id="WP_154572559.1">
    <property type="nucleotide sequence ID" value="NZ_DBEZJY010000017.1"/>
</dbReference>
<dbReference type="EMBL" id="VUNB01000004">
    <property type="protein sequence ID" value="MST69091.1"/>
    <property type="molecule type" value="Genomic_DNA"/>
</dbReference>
<comment type="caution">
    <text evidence="4">The sequence shown here is derived from an EMBL/GenBank/DDBJ whole genome shotgun (WGS) entry which is preliminary data.</text>
</comment>